<dbReference type="SUPFAM" id="SSF50494">
    <property type="entry name" value="Trypsin-like serine proteases"/>
    <property type="match status" value="1"/>
</dbReference>
<proteinExistence type="predicted"/>
<dbReference type="OrthoDB" id="513782at2"/>
<name>A0A494X9T2_9BURK</name>
<dbReference type="PANTHER" id="PTHR15462:SF8">
    <property type="entry name" value="SERINE PROTEASE"/>
    <property type="match status" value="1"/>
</dbReference>
<dbReference type="InterPro" id="IPR018114">
    <property type="entry name" value="TRYPSIN_HIS"/>
</dbReference>
<dbReference type="InterPro" id="IPR050966">
    <property type="entry name" value="Glutamyl_endopeptidase"/>
</dbReference>
<accession>A0A494X9T2</accession>
<evidence type="ECO:0000313" key="5">
    <source>
        <dbReference type="Proteomes" id="UP000280434"/>
    </source>
</evidence>
<protein>
    <recommendedName>
        <fullName evidence="3">Peptidase S1 domain-containing protein</fullName>
    </recommendedName>
</protein>
<dbReference type="GO" id="GO:0004252">
    <property type="term" value="F:serine-type endopeptidase activity"/>
    <property type="evidence" value="ECO:0007669"/>
    <property type="project" value="InterPro"/>
</dbReference>
<dbReference type="Pfam" id="PF00089">
    <property type="entry name" value="Trypsin"/>
    <property type="match status" value="1"/>
</dbReference>
<evidence type="ECO:0000256" key="2">
    <source>
        <dbReference type="SAM" id="SignalP"/>
    </source>
</evidence>
<comment type="caution">
    <text evidence="4">The sequence shown here is derived from an EMBL/GenBank/DDBJ whole genome shotgun (WGS) entry which is preliminary data.</text>
</comment>
<dbReference type="AlphaFoldDB" id="A0A494X9T2"/>
<evidence type="ECO:0000313" key="4">
    <source>
        <dbReference type="EMBL" id="RKP47475.1"/>
    </source>
</evidence>
<dbReference type="InterPro" id="IPR009003">
    <property type="entry name" value="Peptidase_S1_PA"/>
</dbReference>
<feature type="chain" id="PRO_5019773465" description="Peptidase S1 domain-containing protein" evidence="2">
    <location>
        <begin position="25"/>
        <end position="392"/>
    </location>
</feature>
<dbReference type="Gene3D" id="2.40.10.10">
    <property type="entry name" value="Trypsin-like serine proteases"/>
    <property type="match status" value="2"/>
</dbReference>
<dbReference type="EMBL" id="RBZV01000005">
    <property type="protein sequence ID" value="RKP47475.1"/>
    <property type="molecule type" value="Genomic_DNA"/>
</dbReference>
<evidence type="ECO:0000256" key="1">
    <source>
        <dbReference type="ARBA" id="ARBA00022729"/>
    </source>
</evidence>
<dbReference type="InterPro" id="IPR043504">
    <property type="entry name" value="Peptidase_S1_PA_chymotrypsin"/>
</dbReference>
<dbReference type="InterPro" id="IPR001254">
    <property type="entry name" value="Trypsin_dom"/>
</dbReference>
<organism evidence="4 5">
    <name type="scientific">Trinickia fusca</name>
    <dbReference type="NCBI Taxonomy" id="2419777"/>
    <lineage>
        <taxon>Bacteria</taxon>
        <taxon>Pseudomonadati</taxon>
        <taxon>Pseudomonadota</taxon>
        <taxon>Betaproteobacteria</taxon>
        <taxon>Burkholderiales</taxon>
        <taxon>Burkholderiaceae</taxon>
        <taxon>Trinickia</taxon>
    </lineage>
</organism>
<dbReference type="PROSITE" id="PS00134">
    <property type="entry name" value="TRYPSIN_HIS"/>
    <property type="match status" value="1"/>
</dbReference>
<dbReference type="GO" id="GO:0006508">
    <property type="term" value="P:proteolysis"/>
    <property type="evidence" value="ECO:0007669"/>
    <property type="project" value="InterPro"/>
</dbReference>
<evidence type="ECO:0000259" key="3">
    <source>
        <dbReference type="Pfam" id="PF00089"/>
    </source>
</evidence>
<reference evidence="4 5" key="1">
    <citation type="submission" date="2018-10" db="EMBL/GenBank/DDBJ databases">
        <title>Paraburkholderia sp. 7MK8-2, isolated from soil.</title>
        <authorList>
            <person name="Gao Z.-H."/>
            <person name="Qiu L.-H."/>
        </authorList>
    </citation>
    <scope>NUCLEOTIDE SEQUENCE [LARGE SCALE GENOMIC DNA]</scope>
    <source>
        <strain evidence="4 5">7MK8-2</strain>
    </source>
</reference>
<dbReference type="RefSeq" id="WP_121278421.1">
    <property type="nucleotide sequence ID" value="NZ_RBZV01000005.1"/>
</dbReference>
<gene>
    <name evidence="4" type="ORF">D7S89_14620</name>
</gene>
<feature type="signal peptide" evidence="2">
    <location>
        <begin position="1"/>
        <end position="24"/>
    </location>
</feature>
<keyword evidence="5" id="KW-1185">Reference proteome</keyword>
<dbReference type="Proteomes" id="UP000280434">
    <property type="component" value="Unassembled WGS sequence"/>
</dbReference>
<sequence>MNLRNHVALLAMLSALTFAGPSWAQVTVQGTVTQLMLPDDGAPLLDYEHLDFEHASPMPLPDPGMKIPSLTQTLSMQATSAQPEMDNMFRWKKAFPASPGDGKETPIQIVPAASPGVQPAVIPYDYGTSLQQYTTARANAYGDDTQHHYPFSATGKLFFNVGHSTYVCTGALVSPGVVITAAHCVANFGQRQFYSNWTFVPAYENGKAPFGVWKAHAVQLLTAYYIGSDRCAVKGVICQSDIAVITLRGQNGTYPGRRAGNYGYIWDEGGYSNATAQVTQLGYSNLLDGGALMERTDSLGYIAPQLASNTVIGSMMDSGSSGAPLIMNFGAWPTLPNGSVWGEFPVYNVIVGVTSWGSKDPQAKQQGASPFLRSTLDPIMTAACTVETGVCN</sequence>
<feature type="domain" description="Peptidase S1" evidence="3">
    <location>
        <begin position="159"/>
        <end position="363"/>
    </location>
</feature>
<dbReference type="PANTHER" id="PTHR15462">
    <property type="entry name" value="SERINE PROTEASE"/>
    <property type="match status" value="1"/>
</dbReference>
<keyword evidence="1 2" id="KW-0732">Signal</keyword>